<evidence type="ECO:0008006" key="4">
    <source>
        <dbReference type="Google" id="ProtNLM"/>
    </source>
</evidence>
<keyword evidence="1" id="KW-0472">Membrane</keyword>
<evidence type="ECO:0000313" key="3">
    <source>
        <dbReference type="EMBL" id="MOY41254.1"/>
    </source>
</evidence>
<dbReference type="EMBL" id="GHJT01007283">
    <property type="protein sequence ID" value="MOY41254.1"/>
    <property type="molecule type" value="Transcribed_RNA"/>
</dbReference>
<name>A0A4D5RWQ1_IXOSC</name>
<proteinExistence type="predicted"/>
<feature type="transmembrane region" description="Helical" evidence="1">
    <location>
        <begin position="25"/>
        <end position="42"/>
    </location>
</feature>
<feature type="signal peptide" evidence="2">
    <location>
        <begin position="1"/>
        <end position="15"/>
    </location>
</feature>
<accession>A0A4D5RWQ1</accession>
<dbReference type="AlphaFoldDB" id="A0A4D5RWQ1"/>
<protein>
    <recommendedName>
        <fullName evidence="4">Secreted protein</fullName>
    </recommendedName>
</protein>
<evidence type="ECO:0000256" key="2">
    <source>
        <dbReference type="SAM" id="SignalP"/>
    </source>
</evidence>
<keyword evidence="1" id="KW-1133">Transmembrane helix</keyword>
<evidence type="ECO:0000256" key="1">
    <source>
        <dbReference type="SAM" id="Phobius"/>
    </source>
</evidence>
<sequence length="70" mass="8224">MHLLLVFHLWYTVTCICLVHQGTPFVLLVFAKLVILVVRVFAKAVCRFSCECTHFGPYKLAWSHKYYPHQ</sequence>
<feature type="chain" id="PRO_5020022085" description="Secreted protein" evidence="2">
    <location>
        <begin position="16"/>
        <end position="70"/>
    </location>
</feature>
<reference evidence="3" key="1">
    <citation type="submission" date="2019-04" db="EMBL/GenBank/DDBJ databases">
        <title>An insight into the mialome of Ixodes scapularis.</title>
        <authorList>
            <person name="Ribeiro J.M."/>
            <person name="Mather T.N."/>
            <person name="Karim S."/>
        </authorList>
    </citation>
    <scope>NUCLEOTIDE SEQUENCE</scope>
</reference>
<keyword evidence="2" id="KW-0732">Signal</keyword>
<keyword evidence="1" id="KW-0812">Transmembrane</keyword>
<organism evidence="3">
    <name type="scientific">Ixodes scapularis</name>
    <name type="common">Black-legged tick</name>
    <name type="synonym">Deer tick</name>
    <dbReference type="NCBI Taxonomy" id="6945"/>
    <lineage>
        <taxon>Eukaryota</taxon>
        <taxon>Metazoa</taxon>
        <taxon>Ecdysozoa</taxon>
        <taxon>Arthropoda</taxon>
        <taxon>Chelicerata</taxon>
        <taxon>Arachnida</taxon>
        <taxon>Acari</taxon>
        <taxon>Parasitiformes</taxon>
        <taxon>Ixodida</taxon>
        <taxon>Ixodoidea</taxon>
        <taxon>Ixodidae</taxon>
        <taxon>Ixodinae</taxon>
        <taxon>Ixodes</taxon>
    </lineage>
</organism>